<sequence length="196" mass="20971">MIDTRAGEESFPVFGNRYPQLHLFALDQLSPSAYGYTPAATAKPRGIPTRKLLLWSGALPFRPGSGGSQLGQVHALVKLHNNSQISQTSGGACTSRNDVRPGGSKNYFDLAFSEAGCVSCPCGPQRRGPSAGAEQTERSQRTCDNAVPAVEREDEQKKCRAERSTDKKILVSVEKAASAHAPELVAGVRVMLFPTA</sequence>
<dbReference type="AlphaFoldDB" id="A0A6A6UZ94"/>
<gene>
    <name evidence="1" type="ORF">M011DRAFT_257787</name>
</gene>
<reference evidence="1" key="1">
    <citation type="journal article" date="2020" name="Stud. Mycol.">
        <title>101 Dothideomycetes genomes: a test case for predicting lifestyles and emergence of pathogens.</title>
        <authorList>
            <person name="Haridas S."/>
            <person name="Albert R."/>
            <person name="Binder M."/>
            <person name="Bloem J."/>
            <person name="Labutti K."/>
            <person name="Salamov A."/>
            <person name="Andreopoulos B."/>
            <person name="Baker S."/>
            <person name="Barry K."/>
            <person name="Bills G."/>
            <person name="Bluhm B."/>
            <person name="Cannon C."/>
            <person name="Castanera R."/>
            <person name="Culley D."/>
            <person name="Daum C."/>
            <person name="Ezra D."/>
            <person name="Gonzalez J."/>
            <person name="Henrissat B."/>
            <person name="Kuo A."/>
            <person name="Liang C."/>
            <person name="Lipzen A."/>
            <person name="Lutzoni F."/>
            <person name="Magnuson J."/>
            <person name="Mondo S."/>
            <person name="Nolan M."/>
            <person name="Ohm R."/>
            <person name="Pangilinan J."/>
            <person name="Park H.-J."/>
            <person name="Ramirez L."/>
            <person name="Alfaro M."/>
            <person name="Sun H."/>
            <person name="Tritt A."/>
            <person name="Yoshinaga Y."/>
            <person name="Zwiers L.-H."/>
            <person name="Turgeon B."/>
            <person name="Goodwin S."/>
            <person name="Spatafora J."/>
            <person name="Crous P."/>
            <person name="Grigoriev I."/>
        </authorList>
    </citation>
    <scope>NUCLEOTIDE SEQUENCE</scope>
    <source>
        <strain evidence="1">CBS 119925</strain>
    </source>
</reference>
<evidence type="ECO:0000313" key="1">
    <source>
        <dbReference type="EMBL" id="KAF2742794.1"/>
    </source>
</evidence>
<protein>
    <submittedName>
        <fullName evidence="1">Uncharacterized protein</fullName>
    </submittedName>
</protein>
<keyword evidence="2" id="KW-1185">Reference proteome</keyword>
<name>A0A6A6UZ94_9PLEO</name>
<organism evidence="1 2">
    <name type="scientific">Sporormia fimetaria CBS 119925</name>
    <dbReference type="NCBI Taxonomy" id="1340428"/>
    <lineage>
        <taxon>Eukaryota</taxon>
        <taxon>Fungi</taxon>
        <taxon>Dikarya</taxon>
        <taxon>Ascomycota</taxon>
        <taxon>Pezizomycotina</taxon>
        <taxon>Dothideomycetes</taxon>
        <taxon>Pleosporomycetidae</taxon>
        <taxon>Pleosporales</taxon>
        <taxon>Sporormiaceae</taxon>
        <taxon>Sporormia</taxon>
    </lineage>
</organism>
<evidence type="ECO:0000313" key="2">
    <source>
        <dbReference type="Proteomes" id="UP000799440"/>
    </source>
</evidence>
<proteinExistence type="predicted"/>
<dbReference type="EMBL" id="MU006604">
    <property type="protein sequence ID" value="KAF2742794.1"/>
    <property type="molecule type" value="Genomic_DNA"/>
</dbReference>
<accession>A0A6A6UZ94</accession>
<dbReference type="Proteomes" id="UP000799440">
    <property type="component" value="Unassembled WGS sequence"/>
</dbReference>